<dbReference type="Gene3D" id="1.10.287.130">
    <property type="match status" value="1"/>
</dbReference>
<protein>
    <recommendedName>
        <fullName evidence="2">histidine kinase</fullName>
        <ecNumber evidence="2">2.7.13.3</ecNumber>
    </recommendedName>
</protein>
<name>A0A4Z0L4P7_9FLAO</name>
<dbReference type="GO" id="GO:0000155">
    <property type="term" value="F:phosphorelay sensor kinase activity"/>
    <property type="evidence" value="ECO:0007669"/>
    <property type="project" value="InterPro"/>
</dbReference>
<keyword evidence="6" id="KW-0902">Two-component regulatory system</keyword>
<keyword evidence="7" id="KW-0472">Membrane</keyword>
<keyword evidence="7" id="KW-0812">Transmembrane</keyword>
<evidence type="ECO:0000259" key="8">
    <source>
        <dbReference type="PROSITE" id="PS50109"/>
    </source>
</evidence>
<evidence type="ECO:0000256" key="7">
    <source>
        <dbReference type="SAM" id="Phobius"/>
    </source>
</evidence>
<dbReference type="InterPro" id="IPR005467">
    <property type="entry name" value="His_kinase_dom"/>
</dbReference>
<evidence type="ECO:0000313" key="10">
    <source>
        <dbReference type="Proteomes" id="UP000297407"/>
    </source>
</evidence>
<dbReference type="InterPro" id="IPR003661">
    <property type="entry name" value="HisK_dim/P_dom"/>
</dbReference>
<dbReference type="SMART" id="SM00387">
    <property type="entry name" value="HATPase_c"/>
    <property type="match status" value="1"/>
</dbReference>
<dbReference type="GO" id="GO:0004721">
    <property type="term" value="F:phosphoprotein phosphatase activity"/>
    <property type="evidence" value="ECO:0007669"/>
    <property type="project" value="TreeGrafter"/>
</dbReference>
<evidence type="ECO:0000256" key="1">
    <source>
        <dbReference type="ARBA" id="ARBA00000085"/>
    </source>
</evidence>
<dbReference type="PANTHER" id="PTHR45453">
    <property type="entry name" value="PHOSPHATE REGULON SENSOR PROTEIN PHOR"/>
    <property type="match status" value="1"/>
</dbReference>
<evidence type="ECO:0000313" key="9">
    <source>
        <dbReference type="EMBL" id="TGD57437.1"/>
    </source>
</evidence>
<keyword evidence="4" id="KW-0808">Transferase</keyword>
<evidence type="ECO:0000256" key="4">
    <source>
        <dbReference type="ARBA" id="ARBA00022679"/>
    </source>
</evidence>
<sequence>MLPLLAEKVVYSHIDKSLLEKKQKFVQHLDKEEINDFLIRKDTTETYASFSTLHSEFLQLYQIGQGTGSPKSFYKNETRIIEEEESNYRILYFDFAYENCYYRLEIGNSLSEMEDLMYVIRIFIFIVLIASIVVTFFSEAVFIEYLLRPFHKIIHTKIKHINDPESFDFTAVETHSDEFKELDQGLHLMMGRIREVFNKEKQFIANVSHELLTPIALLKNRFENLIQNQSLDDQAVDKVVSSLKTLDVLKKIINNLLLVSKIENNQYHANETVNLTELLLELIEEFDDRIRNKNISIDFNMAESVAVKGNKALLHVMFFNIIGNAIKYNVANGTIILSDGYANDQYTITIADTGPGMTPEQIGQVFDRFTRMDLNQEGQGLGLAITKSIAQFHHIAIDTTSEVGKGSSFRLLFPTEAKT</sequence>
<evidence type="ECO:0000256" key="6">
    <source>
        <dbReference type="ARBA" id="ARBA00023012"/>
    </source>
</evidence>
<evidence type="ECO:0000256" key="5">
    <source>
        <dbReference type="ARBA" id="ARBA00022777"/>
    </source>
</evidence>
<dbReference type="PROSITE" id="PS50109">
    <property type="entry name" value="HIS_KIN"/>
    <property type="match status" value="1"/>
</dbReference>
<dbReference type="InterPro" id="IPR003594">
    <property type="entry name" value="HATPase_dom"/>
</dbReference>
<evidence type="ECO:0000256" key="2">
    <source>
        <dbReference type="ARBA" id="ARBA00012438"/>
    </source>
</evidence>
<dbReference type="GO" id="GO:0016036">
    <property type="term" value="P:cellular response to phosphate starvation"/>
    <property type="evidence" value="ECO:0007669"/>
    <property type="project" value="TreeGrafter"/>
</dbReference>
<dbReference type="EMBL" id="SRLH01000006">
    <property type="protein sequence ID" value="TGD57437.1"/>
    <property type="molecule type" value="Genomic_DNA"/>
</dbReference>
<dbReference type="GO" id="GO:0005886">
    <property type="term" value="C:plasma membrane"/>
    <property type="evidence" value="ECO:0007669"/>
    <property type="project" value="TreeGrafter"/>
</dbReference>
<dbReference type="SUPFAM" id="SSF47384">
    <property type="entry name" value="Homodimeric domain of signal transducing histidine kinase"/>
    <property type="match status" value="1"/>
</dbReference>
<organism evidence="9 10">
    <name type="scientific">Flavobacterium humi</name>
    <dbReference type="NCBI Taxonomy" id="2562683"/>
    <lineage>
        <taxon>Bacteria</taxon>
        <taxon>Pseudomonadati</taxon>
        <taxon>Bacteroidota</taxon>
        <taxon>Flavobacteriia</taxon>
        <taxon>Flavobacteriales</taxon>
        <taxon>Flavobacteriaceae</taxon>
        <taxon>Flavobacterium</taxon>
    </lineage>
</organism>
<keyword evidence="3" id="KW-0597">Phosphoprotein</keyword>
<comment type="catalytic activity">
    <reaction evidence="1">
        <text>ATP + protein L-histidine = ADP + protein N-phospho-L-histidine.</text>
        <dbReference type="EC" id="2.7.13.3"/>
    </reaction>
</comment>
<dbReference type="AlphaFoldDB" id="A0A4Z0L4P7"/>
<accession>A0A4Z0L4P7</accession>
<dbReference type="OrthoDB" id="1522504at2"/>
<dbReference type="Proteomes" id="UP000297407">
    <property type="component" value="Unassembled WGS sequence"/>
</dbReference>
<dbReference type="InterPro" id="IPR036890">
    <property type="entry name" value="HATPase_C_sf"/>
</dbReference>
<dbReference type="Pfam" id="PF00512">
    <property type="entry name" value="HisKA"/>
    <property type="match status" value="1"/>
</dbReference>
<dbReference type="InterPro" id="IPR004358">
    <property type="entry name" value="Sig_transdc_His_kin-like_C"/>
</dbReference>
<dbReference type="PANTHER" id="PTHR45453:SF1">
    <property type="entry name" value="PHOSPHATE REGULON SENSOR PROTEIN PHOR"/>
    <property type="match status" value="1"/>
</dbReference>
<feature type="transmembrane region" description="Helical" evidence="7">
    <location>
        <begin position="118"/>
        <end position="147"/>
    </location>
</feature>
<dbReference type="FunFam" id="3.30.565.10:FF:000006">
    <property type="entry name" value="Sensor histidine kinase WalK"/>
    <property type="match status" value="1"/>
</dbReference>
<dbReference type="SUPFAM" id="SSF55874">
    <property type="entry name" value="ATPase domain of HSP90 chaperone/DNA topoisomerase II/histidine kinase"/>
    <property type="match status" value="1"/>
</dbReference>
<dbReference type="PRINTS" id="PR00344">
    <property type="entry name" value="BCTRLSENSOR"/>
</dbReference>
<dbReference type="InterPro" id="IPR050351">
    <property type="entry name" value="BphY/WalK/GraS-like"/>
</dbReference>
<dbReference type="Pfam" id="PF02518">
    <property type="entry name" value="HATPase_c"/>
    <property type="match status" value="1"/>
</dbReference>
<gene>
    <name evidence="9" type="ORF">E4635_11805</name>
</gene>
<dbReference type="SMART" id="SM00388">
    <property type="entry name" value="HisKA"/>
    <property type="match status" value="1"/>
</dbReference>
<keyword evidence="7" id="KW-1133">Transmembrane helix</keyword>
<dbReference type="InterPro" id="IPR036097">
    <property type="entry name" value="HisK_dim/P_sf"/>
</dbReference>
<dbReference type="CDD" id="cd00075">
    <property type="entry name" value="HATPase"/>
    <property type="match status" value="1"/>
</dbReference>
<evidence type="ECO:0000256" key="3">
    <source>
        <dbReference type="ARBA" id="ARBA00022553"/>
    </source>
</evidence>
<dbReference type="EC" id="2.7.13.3" evidence="2"/>
<reference evidence="9 10" key="1">
    <citation type="submission" date="2019-04" db="EMBL/GenBank/DDBJ databases">
        <title>Flavobacterium sp. strain DS2-A Genome sequencing and assembly.</title>
        <authorList>
            <person name="Kim I."/>
        </authorList>
    </citation>
    <scope>NUCLEOTIDE SEQUENCE [LARGE SCALE GENOMIC DNA]</scope>
    <source>
        <strain evidence="9 10">DS2-A</strain>
    </source>
</reference>
<keyword evidence="5 9" id="KW-0418">Kinase</keyword>
<dbReference type="Gene3D" id="3.30.565.10">
    <property type="entry name" value="Histidine kinase-like ATPase, C-terminal domain"/>
    <property type="match status" value="1"/>
</dbReference>
<comment type="caution">
    <text evidence="9">The sequence shown here is derived from an EMBL/GenBank/DDBJ whole genome shotgun (WGS) entry which is preliminary data.</text>
</comment>
<dbReference type="CDD" id="cd00082">
    <property type="entry name" value="HisKA"/>
    <property type="match status" value="1"/>
</dbReference>
<feature type="domain" description="Histidine kinase" evidence="8">
    <location>
        <begin position="206"/>
        <end position="417"/>
    </location>
</feature>
<keyword evidence="10" id="KW-1185">Reference proteome</keyword>
<proteinExistence type="predicted"/>